<dbReference type="Gene3D" id="1.10.3720.10">
    <property type="entry name" value="MetI-like"/>
    <property type="match status" value="1"/>
</dbReference>
<evidence type="ECO:0000256" key="4">
    <source>
        <dbReference type="ARBA" id="ARBA00022692"/>
    </source>
</evidence>
<feature type="transmembrane region" description="Helical" evidence="7">
    <location>
        <begin position="289"/>
        <end position="315"/>
    </location>
</feature>
<dbReference type="InterPro" id="IPR000515">
    <property type="entry name" value="MetI-like"/>
</dbReference>
<dbReference type="PROSITE" id="PS50928">
    <property type="entry name" value="ABC_TM1"/>
    <property type="match status" value="1"/>
</dbReference>
<keyword evidence="4 7" id="KW-0812">Transmembrane</keyword>
<dbReference type="GO" id="GO:0071916">
    <property type="term" value="F:dipeptide transmembrane transporter activity"/>
    <property type="evidence" value="ECO:0007669"/>
    <property type="project" value="TreeGrafter"/>
</dbReference>
<dbReference type="KEGG" id="hezz:EO776_01445"/>
<feature type="transmembrane region" description="Helical" evidence="7">
    <location>
        <begin position="243"/>
        <end position="269"/>
    </location>
</feature>
<dbReference type="Proteomes" id="UP000293073">
    <property type="component" value="Chromosome"/>
</dbReference>
<dbReference type="PANTHER" id="PTHR43163:SF6">
    <property type="entry name" value="DIPEPTIDE TRANSPORT SYSTEM PERMEASE PROTEIN DPPB-RELATED"/>
    <property type="match status" value="1"/>
</dbReference>
<dbReference type="GO" id="GO:0005886">
    <property type="term" value="C:plasma membrane"/>
    <property type="evidence" value="ECO:0007669"/>
    <property type="project" value="UniProtKB-SubCell"/>
</dbReference>
<evidence type="ECO:0000313" key="12">
    <source>
        <dbReference type="Proteomes" id="UP000293073"/>
    </source>
</evidence>
<dbReference type="Proteomes" id="UP000216409">
    <property type="component" value="Unassembled WGS sequence"/>
</dbReference>
<feature type="transmembrane region" description="Helical" evidence="7">
    <location>
        <begin position="141"/>
        <end position="164"/>
    </location>
</feature>
<comment type="similarity">
    <text evidence="7">Belongs to the binding-protein-dependent transport system permease family.</text>
</comment>
<feature type="domain" description="ABC transmembrane type-1" evidence="8">
    <location>
        <begin position="103"/>
        <end position="312"/>
    </location>
</feature>
<dbReference type="Pfam" id="PF19300">
    <property type="entry name" value="BPD_transp_1_N"/>
    <property type="match status" value="1"/>
</dbReference>
<dbReference type="AlphaFoldDB" id="A0A256K862"/>
<reference evidence="9" key="2">
    <citation type="submission" date="2017-05" db="EMBL/GenBank/DDBJ databases">
        <authorList>
            <person name="Song R."/>
            <person name="Chenine A.L."/>
            <person name="Ruprecht R.M."/>
        </authorList>
    </citation>
    <scope>NUCLEOTIDE SEQUENCE</scope>
    <source>
        <strain evidence="9">LD3</strain>
    </source>
</reference>
<reference evidence="10" key="3">
    <citation type="journal article" date="2019" name="Microbiol. Resour. Announc.">
        <title>Complete Genome Sequence of Halorubrum ezzemoulense Strain Fb21.</title>
        <authorList>
            <person name="Feng Y."/>
            <person name="Louyakis A.S."/>
            <person name="Makkay A.M."/>
            <person name="Guerrero R.O."/>
            <person name="Papke R.T."/>
            <person name="Gogarten J.P."/>
        </authorList>
    </citation>
    <scope>NUCLEOTIDE SEQUENCE</scope>
    <source>
        <strain evidence="10">Fb21</strain>
    </source>
</reference>
<dbReference type="GeneID" id="301358394"/>
<proteinExistence type="inferred from homology"/>
<reference evidence="9 11" key="1">
    <citation type="journal article" date="2014" name="Front. Microbiol.">
        <title>Population and genomic analysis of the genus Halorubrum.</title>
        <authorList>
            <person name="Fullmer M.S."/>
            <person name="Soucy S.M."/>
            <person name="Swithers K.S."/>
            <person name="Makkay A.M."/>
            <person name="Wheeler R."/>
            <person name="Ventosa A."/>
            <person name="Gogarten J.P."/>
            <person name="Papke R.T."/>
        </authorList>
    </citation>
    <scope>NUCLEOTIDE SEQUENCE [LARGE SCALE GENOMIC DNA]</scope>
    <source>
        <strain evidence="9 11">LD3</strain>
    </source>
</reference>
<feature type="transmembrane region" description="Helical" evidence="7">
    <location>
        <begin position="107"/>
        <end position="129"/>
    </location>
</feature>
<evidence type="ECO:0000313" key="10">
    <source>
        <dbReference type="EMBL" id="QAY18797.1"/>
    </source>
</evidence>
<feature type="transmembrane region" description="Helical" evidence="7">
    <location>
        <begin position="12"/>
        <end position="35"/>
    </location>
</feature>
<evidence type="ECO:0000256" key="3">
    <source>
        <dbReference type="ARBA" id="ARBA00022475"/>
    </source>
</evidence>
<evidence type="ECO:0000256" key="1">
    <source>
        <dbReference type="ARBA" id="ARBA00004651"/>
    </source>
</evidence>
<evidence type="ECO:0000313" key="11">
    <source>
        <dbReference type="Proteomes" id="UP000216409"/>
    </source>
</evidence>
<keyword evidence="6 7" id="KW-0472">Membrane</keyword>
<sequence>MREAIDADFVRYAVRRIGLLLVSLLGVSIVTFGIVNVLPGDVALLILGNRASPERLEALRQSLGLNRPIWIRYIDWLTGVLTGDMGNSLRFGDPVARLIVQRLPASAFLAGAAVTIAVTVAIPLGVIAGRARNTWKDFTTSVVAFTGISLPDFFWGLVLILVFAEFFAVLPPSGYVNPAVDPVAGIKHVLLPAMSLGFALMAHLTRMTRSSLIEELKAGYVKLAQSKGIPDRDIVYRHALRNAFLPVLTVIGLQIGFLFSGIVIIEQVFAYPGLGRLAFQALLNRDTTLIQGSVLTIATVFMLSNLVVDLLYAVLDPRVQTGGGA</sequence>
<dbReference type="InterPro" id="IPR035906">
    <property type="entry name" value="MetI-like_sf"/>
</dbReference>
<dbReference type="RefSeq" id="WP_094579806.1">
    <property type="nucleotide sequence ID" value="NZ_CP034940.1"/>
</dbReference>
<protein>
    <submittedName>
        <fullName evidence="9 10">ABC transporter permease</fullName>
    </submittedName>
</protein>
<dbReference type="SUPFAM" id="SSF161098">
    <property type="entry name" value="MetI-like"/>
    <property type="match status" value="1"/>
</dbReference>
<feature type="transmembrane region" description="Helical" evidence="7">
    <location>
        <begin position="184"/>
        <end position="204"/>
    </location>
</feature>
<evidence type="ECO:0000259" key="8">
    <source>
        <dbReference type="PROSITE" id="PS50928"/>
    </source>
</evidence>
<comment type="subcellular location">
    <subcellularLocation>
        <location evidence="1 7">Cell membrane</location>
        <topology evidence="1 7">Multi-pass membrane protein</topology>
    </subcellularLocation>
</comment>
<organism evidence="9 11">
    <name type="scientific">Halorubrum ezzemoulense</name>
    <name type="common">Halorubrum chaoviator</name>
    <dbReference type="NCBI Taxonomy" id="337243"/>
    <lineage>
        <taxon>Archaea</taxon>
        <taxon>Methanobacteriati</taxon>
        <taxon>Methanobacteriota</taxon>
        <taxon>Stenosarchaea group</taxon>
        <taxon>Halobacteria</taxon>
        <taxon>Halobacteriales</taxon>
        <taxon>Haloferacaceae</taxon>
        <taxon>Halorubrum</taxon>
    </lineage>
</organism>
<dbReference type="Pfam" id="PF00528">
    <property type="entry name" value="BPD_transp_1"/>
    <property type="match status" value="1"/>
</dbReference>
<evidence type="ECO:0000256" key="2">
    <source>
        <dbReference type="ARBA" id="ARBA00022448"/>
    </source>
</evidence>
<dbReference type="PANTHER" id="PTHR43163">
    <property type="entry name" value="DIPEPTIDE TRANSPORT SYSTEM PERMEASE PROTEIN DPPB-RELATED"/>
    <property type="match status" value="1"/>
</dbReference>
<dbReference type="InterPro" id="IPR045621">
    <property type="entry name" value="BPD_transp_1_N"/>
</dbReference>
<evidence type="ECO:0000313" key="9">
    <source>
        <dbReference type="EMBL" id="OYR62737.1"/>
    </source>
</evidence>
<gene>
    <name evidence="9" type="ORF">DJ83_04775</name>
    <name evidence="10" type="ORF">EO776_01445</name>
</gene>
<keyword evidence="3" id="KW-1003">Cell membrane</keyword>
<accession>A0A256K862</accession>
<reference evidence="12" key="4">
    <citation type="submission" date="2019-01" db="EMBL/GenBank/DDBJ databases">
        <title>Complete genome of Halorubrum ezzemoulense strain FB21.</title>
        <authorList>
            <person name="Feng Y."/>
            <person name="Louyakis A.S."/>
            <person name="Papke R.T."/>
            <person name="Gogarten J.P."/>
        </authorList>
    </citation>
    <scope>NUCLEOTIDE SEQUENCE [LARGE SCALE GENOMIC DNA]</scope>
    <source>
        <strain evidence="12">Fb21</strain>
    </source>
</reference>
<keyword evidence="2 7" id="KW-0813">Transport</keyword>
<name>A0A256K862_HALEZ</name>
<dbReference type="EMBL" id="NHOW01000053">
    <property type="protein sequence ID" value="OYR62737.1"/>
    <property type="molecule type" value="Genomic_DNA"/>
</dbReference>
<evidence type="ECO:0000256" key="5">
    <source>
        <dbReference type="ARBA" id="ARBA00022989"/>
    </source>
</evidence>
<evidence type="ECO:0000256" key="7">
    <source>
        <dbReference type="RuleBase" id="RU363032"/>
    </source>
</evidence>
<dbReference type="EMBL" id="CP034940">
    <property type="protein sequence ID" value="QAY18797.1"/>
    <property type="molecule type" value="Genomic_DNA"/>
</dbReference>
<keyword evidence="5 7" id="KW-1133">Transmembrane helix</keyword>
<evidence type="ECO:0000256" key="6">
    <source>
        <dbReference type="ARBA" id="ARBA00023136"/>
    </source>
</evidence>